<dbReference type="PANTHER" id="PTHR47504">
    <property type="entry name" value="RIGHT ORIGIN-BINDING PROTEIN"/>
    <property type="match status" value="1"/>
</dbReference>
<dbReference type="EMBL" id="JACVVD010000003">
    <property type="protein sequence ID" value="MBD0380234.1"/>
    <property type="molecule type" value="Genomic_DNA"/>
</dbReference>
<evidence type="ECO:0000256" key="1">
    <source>
        <dbReference type="ARBA" id="ARBA00023015"/>
    </source>
</evidence>
<dbReference type="GO" id="GO:0003700">
    <property type="term" value="F:DNA-binding transcription factor activity"/>
    <property type="evidence" value="ECO:0007669"/>
    <property type="project" value="InterPro"/>
</dbReference>
<reference evidence="5" key="1">
    <citation type="submission" date="2020-09" db="EMBL/GenBank/DDBJ databases">
        <title>Draft Genome Sequence of Paenibacillus sp. WST5.</title>
        <authorList>
            <person name="Bao Z."/>
        </authorList>
    </citation>
    <scope>NUCLEOTIDE SEQUENCE</scope>
    <source>
        <strain evidence="5">WST5</strain>
    </source>
</reference>
<dbReference type="SMART" id="SM00871">
    <property type="entry name" value="AraC_E_bind"/>
    <property type="match status" value="1"/>
</dbReference>
<keyword evidence="6" id="KW-1185">Reference proteome</keyword>
<dbReference type="InterPro" id="IPR010499">
    <property type="entry name" value="AraC_E-bd"/>
</dbReference>
<dbReference type="InterPro" id="IPR018060">
    <property type="entry name" value="HTH_AraC"/>
</dbReference>
<dbReference type="Proteomes" id="UP000650466">
    <property type="component" value="Unassembled WGS sequence"/>
</dbReference>
<dbReference type="PRINTS" id="PR00032">
    <property type="entry name" value="HTHARAC"/>
</dbReference>
<sequence length="288" mass="33770">MEAYQRIQDAIEFIEMNLYDELRITEIAGKASFSAFHFQRMFQAISGFSVHEYIRKRRLSEATALLKETDRNVLDIAISCQYGSQEAFTRAFENYFGITPAKYRKSDYHIHMQSKINFLNYHSRMLGEMNMNKPTIVHLNQIDIIGYEYTTNLNNETYYKEIPGFYDEFGRNQHYLRIPNKTAPDMAYGIACKFQDDGTFSFIVGEQVEPSDDVLDPGFVRFELPEGQYAEFKVNGSTDLVQQTRQYIYGTWLPNSNYERREGPDFEITDVRHSMFPHGLQMKIYIPI</sequence>
<organism evidence="5 6">
    <name type="scientific">Paenibacillus sedimenti</name>
    <dbReference type="NCBI Taxonomy" id="2770274"/>
    <lineage>
        <taxon>Bacteria</taxon>
        <taxon>Bacillati</taxon>
        <taxon>Bacillota</taxon>
        <taxon>Bacilli</taxon>
        <taxon>Bacillales</taxon>
        <taxon>Paenibacillaceae</taxon>
        <taxon>Paenibacillus</taxon>
    </lineage>
</organism>
<dbReference type="Pfam" id="PF14526">
    <property type="entry name" value="Cass2"/>
    <property type="match status" value="1"/>
</dbReference>
<protein>
    <submittedName>
        <fullName evidence="5">Effector binding domain-containing protein</fullName>
    </submittedName>
</protein>
<keyword evidence="3" id="KW-0804">Transcription</keyword>
<evidence type="ECO:0000313" key="5">
    <source>
        <dbReference type="EMBL" id="MBD0380234.1"/>
    </source>
</evidence>
<dbReference type="Pfam" id="PF12833">
    <property type="entry name" value="HTH_18"/>
    <property type="match status" value="1"/>
</dbReference>
<dbReference type="SMART" id="SM00342">
    <property type="entry name" value="HTH_ARAC"/>
    <property type="match status" value="1"/>
</dbReference>
<dbReference type="GO" id="GO:0043565">
    <property type="term" value="F:sequence-specific DNA binding"/>
    <property type="evidence" value="ECO:0007669"/>
    <property type="project" value="InterPro"/>
</dbReference>
<dbReference type="PANTHER" id="PTHR47504:SF5">
    <property type="entry name" value="RIGHT ORIGIN-BINDING PROTEIN"/>
    <property type="match status" value="1"/>
</dbReference>
<feature type="domain" description="HTH araC/xylS-type" evidence="4">
    <location>
        <begin position="8"/>
        <end position="106"/>
    </location>
</feature>
<evidence type="ECO:0000313" key="6">
    <source>
        <dbReference type="Proteomes" id="UP000650466"/>
    </source>
</evidence>
<gene>
    <name evidence="5" type="ORF">ICC18_08930</name>
</gene>
<dbReference type="SUPFAM" id="SSF46689">
    <property type="entry name" value="Homeodomain-like"/>
    <property type="match status" value="2"/>
</dbReference>
<dbReference type="RefSeq" id="WP_188174053.1">
    <property type="nucleotide sequence ID" value="NZ_JACVVD010000003.1"/>
</dbReference>
<dbReference type="InterPro" id="IPR050959">
    <property type="entry name" value="MarA-like"/>
</dbReference>
<name>A0A926KQ92_9BACL</name>
<dbReference type="AlphaFoldDB" id="A0A926KQ92"/>
<dbReference type="PROSITE" id="PS00041">
    <property type="entry name" value="HTH_ARAC_FAMILY_1"/>
    <property type="match status" value="1"/>
</dbReference>
<dbReference type="InterPro" id="IPR018062">
    <property type="entry name" value="HTH_AraC-typ_CS"/>
</dbReference>
<proteinExistence type="predicted"/>
<dbReference type="Gene3D" id="3.20.80.10">
    <property type="entry name" value="Regulatory factor, effector binding domain"/>
    <property type="match status" value="1"/>
</dbReference>
<dbReference type="Gene3D" id="1.10.10.60">
    <property type="entry name" value="Homeodomain-like"/>
    <property type="match status" value="2"/>
</dbReference>
<keyword evidence="1" id="KW-0805">Transcription regulation</keyword>
<evidence type="ECO:0000259" key="4">
    <source>
        <dbReference type="PROSITE" id="PS01124"/>
    </source>
</evidence>
<dbReference type="SUPFAM" id="SSF55136">
    <property type="entry name" value="Probable bacterial effector-binding domain"/>
    <property type="match status" value="1"/>
</dbReference>
<dbReference type="PROSITE" id="PS01124">
    <property type="entry name" value="HTH_ARAC_FAMILY_2"/>
    <property type="match status" value="1"/>
</dbReference>
<keyword evidence="2" id="KW-0238">DNA-binding</keyword>
<accession>A0A926KQ92</accession>
<dbReference type="InterPro" id="IPR009057">
    <property type="entry name" value="Homeodomain-like_sf"/>
</dbReference>
<evidence type="ECO:0000256" key="3">
    <source>
        <dbReference type="ARBA" id="ARBA00023163"/>
    </source>
</evidence>
<dbReference type="InterPro" id="IPR011256">
    <property type="entry name" value="Reg_factor_effector_dom_sf"/>
</dbReference>
<dbReference type="InterPro" id="IPR020449">
    <property type="entry name" value="Tscrpt_reg_AraC-type_HTH"/>
</dbReference>
<evidence type="ECO:0000256" key="2">
    <source>
        <dbReference type="ARBA" id="ARBA00023125"/>
    </source>
</evidence>
<dbReference type="InterPro" id="IPR029441">
    <property type="entry name" value="Cass2"/>
</dbReference>
<comment type="caution">
    <text evidence="5">The sequence shown here is derived from an EMBL/GenBank/DDBJ whole genome shotgun (WGS) entry which is preliminary data.</text>
</comment>